<evidence type="ECO:0000256" key="7">
    <source>
        <dbReference type="ARBA" id="ARBA00022840"/>
    </source>
</evidence>
<dbReference type="SUPFAM" id="SSF47384">
    <property type="entry name" value="Homodimeric domain of signal transducing histidine kinase"/>
    <property type="match status" value="1"/>
</dbReference>
<dbReference type="Gene3D" id="3.40.50.2300">
    <property type="match status" value="1"/>
</dbReference>
<feature type="domain" description="Response regulatory" evidence="11">
    <location>
        <begin position="8"/>
        <end position="124"/>
    </location>
</feature>
<name>A0A2W4XHH5_9CYAN</name>
<gene>
    <name evidence="12" type="ORF">DCF15_08675</name>
</gene>
<dbReference type="EC" id="2.7.13.3" evidence="2"/>
<keyword evidence="7" id="KW-0067">ATP-binding</keyword>
<evidence type="ECO:0000313" key="13">
    <source>
        <dbReference type="Proteomes" id="UP000249794"/>
    </source>
</evidence>
<dbReference type="SUPFAM" id="SSF55874">
    <property type="entry name" value="ATPase domain of HSP90 chaperone/DNA topoisomerase II/histidine kinase"/>
    <property type="match status" value="1"/>
</dbReference>
<evidence type="ECO:0000256" key="3">
    <source>
        <dbReference type="ARBA" id="ARBA00022553"/>
    </source>
</evidence>
<evidence type="ECO:0000256" key="6">
    <source>
        <dbReference type="ARBA" id="ARBA00022777"/>
    </source>
</evidence>
<dbReference type="Pfam" id="PF00072">
    <property type="entry name" value="Response_reg"/>
    <property type="match status" value="1"/>
</dbReference>
<sequence>MAYSAQPFILAVDDNSNNLSVLSQTLKTAGYKVRIAVDGEDALSQIARAQPELILLDVQMPKIDGFETCRRLQANPETAGIPVIFMTALADAASRVKGLSLGAVDYIAKPFDQAEVLARVKVHWRLKQLTDMLDQQVRDRTQSLQQAQVHLVQQEKLSALGELVAGVAHEINNPVGCIVGNVGSVQRYFSDLIGLIDLYRNTFPKPGEEIEAEIEEIDLTYIREDFPKMIQAMKDGGDRIKAISHSLRSFSRSDTDAQQLFNLHEGLDSTLLILRHRLKGNDQRPDIGIVTQYDDIHEIRCFPGQLNQVFMNILANAIDAIEEMSQGHSFAEIKANPHWIRLQTGLEDSWVVVTISDNGPGMSEAVKARIFDHLFTTKPVGKGTGIGLAIVHQIIIEKHQGTIEVRSTPGIGTQFTIRLPVAGVA</sequence>
<dbReference type="PANTHER" id="PTHR43065">
    <property type="entry name" value="SENSOR HISTIDINE KINASE"/>
    <property type="match status" value="1"/>
</dbReference>
<keyword evidence="8" id="KW-0902">Two-component regulatory system</keyword>
<organism evidence="12 13">
    <name type="scientific">Phormidesmis priestleyi</name>
    <dbReference type="NCBI Taxonomy" id="268141"/>
    <lineage>
        <taxon>Bacteria</taxon>
        <taxon>Bacillati</taxon>
        <taxon>Cyanobacteriota</taxon>
        <taxon>Cyanophyceae</taxon>
        <taxon>Leptolyngbyales</taxon>
        <taxon>Leptolyngbyaceae</taxon>
        <taxon>Phormidesmis</taxon>
    </lineage>
</organism>
<dbReference type="EMBL" id="QBMP01000071">
    <property type="protein sequence ID" value="PZO56424.1"/>
    <property type="molecule type" value="Genomic_DNA"/>
</dbReference>
<dbReference type="InterPro" id="IPR003661">
    <property type="entry name" value="HisK_dim/P_dom"/>
</dbReference>
<feature type="modified residue" description="4-aspartylphosphate" evidence="9">
    <location>
        <position position="57"/>
    </location>
</feature>
<evidence type="ECO:0000256" key="9">
    <source>
        <dbReference type="PROSITE-ProRule" id="PRU00169"/>
    </source>
</evidence>
<keyword evidence="5" id="KW-0547">Nucleotide-binding</keyword>
<keyword evidence="3 9" id="KW-0597">Phosphoprotein</keyword>
<dbReference type="InterPro" id="IPR001789">
    <property type="entry name" value="Sig_transdc_resp-reg_receiver"/>
</dbReference>
<dbReference type="InterPro" id="IPR004358">
    <property type="entry name" value="Sig_transdc_His_kin-like_C"/>
</dbReference>
<evidence type="ECO:0000256" key="5">
    <source>
        <dbReference type="ARBA" id="ARBA00022741"/>
    </source>
</evidence>
<dbReference type="InterPro" id="IPR003594">
    <property type="entry name" value="HATPase_dom"/>
</dbReference>
<proteinExistence type="predicted"/>
<evidence type="ECO:0000256" key="8">
    <source>
        <dbReference type="ARBA" id="ARBA00023012"/>
    </source>
</evidence>
<reference evidence="12 13" key="2">
    <citation type="submission" date="2018-06" db="EMBL/GenBank/DDBJ databases">
        <title>Metagenomic assembly of (sub)arctic Cyanobacteria and their associated microbiome from non-axenic cultures.</title>
        <authorList>
            <person name="Baurain D."/>
        </authorList>
    </citation>
    <scope>NUCLEOTIDE SEQUENCE [LARGE SCALE GENOMIC DNA]</scope>
    <source>
        <strain evidence="12">ULC027bin1</strain>
    </source>
</reference>
<dbReference type="Pfam" id="PF02518">
    <property type="entry name" value="HATPase_c"/>
    <property type="match status" value="1"/>
</dbReference>
<evidence type="ECO:0000256" key="1">
    <source>
        <dbReference type="ARBA" id="ARBA00000085"/>
    </source>
</evidence>
<dbReference type="InterPro" id="IPR005467">
    <property type="entry name" value="His_kinase_dom"/>
</dbReference>
<reference evidence="13" key="1">
    <citation type="submission" date="2018-04" db="EMBL/GenBank/DDBJ databases">
        <authorList>
            <person name="Cornet L."/>
        </authorList>
    </citation>
    <scope>NUCLEOTIDE SEQUENCE [LARGE SCALE GENOMIC DNA]</scope>
</reference>
<feature type="domain" description="Histidine kinase" evidence="10">
    <location>
        <begin position="166"/>
        <end position="423"/>
    </location>
</feature>
<dbReference type="Gene3D" id="1.10.287.130">
    <property type="match status" value="1"/>
</dbReference>
<dbReference type="InterPro" id="IPR036097">
    <property type="entry name" value="HisK_dim/P_sf"/>
</dbReference>
<dbReference type="InterPro" id="IPR011006">
    <property type="entry name" value="CheY-like_superfamily"/>
</dbReference>
<protein>
    <recommendedName>
        <fullName evidence="2">histidine kinase</fullName>
        <ecNumber evidence="2">2.7.13.3</ecNumber>
    </recommendedName>
</protein>
<dbReference type="SMART" id="SM00387">
    <property type="entry name" value="HATPase_c"/>
    <property type="match status" value="1"/>
</dbReference>
<dbReference type="SUPFAM" id="SSF52172">
    <property type="entry name" value="CheY-like"/>
    <property type="match status" value="1"/>
</dbReference>
<evidence type="ECO:0000259" key="10">
    <source>
        <dbReference type="PROSITE" id="PS50109"/>
    </source>
</evidence>
<evidence type="ECO:0000256" key="4">
    <source>
        <dbReference type="ARBA" id="ARBA00022679"/>
    </source>
</evidence>
<comment type="caution">
    <text evidence="12">The sequence shown here is derived from an EMBL/GenBank/DDBJ whole genome shotgun (WGS) entry which is preliminary data.</text>
</comment>
<dbReference type="InterPro" id="IPR036890">
    <property type="entry name" value="HATPase_C_sf"/>
</dbReference>
<dbReference type="GO" id="GO:0005524">
    <property type="term" value="F:ATP binding"/>
    <property type="evidence" value="ECO:0007669"/>
    <property type="project" value="UniProtKB-KW"/>
</dbReference>
<accession>A0A2W4XHH5</accession>
<comment type="catalytic activity">
    <reaction evidence="1">
        <text>ATP + protein L-histidine = ADP + protein N-phospho-L-histidine.</text>
        <dbReference type="EC" id="2.7.13.3"/>
    </reaction>
</comment>
<keyword evidence="4" id="KW-0808">Transferase</keyword>
<dbReference type="PROSITE" id="PS50109">
    <property type="entry name" value="HIS_KIN"/>
    <property type="match status" value="1"/>
</dbReference>
<dbReference type="SMART" id="SM00448">
    <property type="entry name" value="REC"/>
    <property type="match status" value="1"/>
</dbReference>
<evidence type="ECO:0000313" key="12">
    <source>
        <dbReference type="EMBL" id="PZO56424.1"/>
    </source>
</evidence>
<dbReference type="AlphaFoldDB" id="A0A2W4XHH5"/>
<evidence type="ECO:0000259" key="11">
    <source>
        <dbReference type="PROSITE" id="PS50110"/>
    </source>
</evidence>
<dbReference type="GO" id="GO:0000155">
    <property type="term" value="F:phosphorelay sensor kinase activity"/>
    <property type="evidence" value="ECO:0007669"/>
    <property type="project" value="InterPro"/>
</dbReference>
<dbReference type="Proteomes" id="UP000249794">
    <property type="component" value="Unassembled WGS sequence"/>
</dbReference>
<dbReference type="CDD" id="cd19920">
    <property type="entry name" value="REC_PA4781-like"/>
    <property type="match status" value="1"/>
</dbReference>
<dbReference type="PROSITE" id="PS50110">
    <property type="entry name" value="RESPONSE_REGULATORY"/>
    <property type="match status" value="1"/>
</dbReference>
<dbReference type="Gene3D" id="3.30.565.10">
    <property type="entry name" value="Histidine kinase-like ATPase, C-terminal domain"/>
    <property type="match status" value="1"/>
</dbReference>
<dbReference type="PANTHER" id="PTHR43065:SF10">
    <property type="entry name" value="PEROXIDE STRESS-ACTIVATED HISTIDINE KINASE MAK3"/>
    <property type="match status" value="1"/>
</dbReference>
<dbReference type="CDD" id="cd00082">
    <property type="entry name" value="HisKA"/>
    <property type="match status" value="1"/>
</dbReference>
<dbReference type="PRINTS" id="PR00344">
    <property type="entry name" value="BCTRLSENSOR"/>
</dbReference>
<keyword evidence="6 12" id="KW-0418">Kinase</keyword>
<evidence type="ECO:0000256" key="2">
    <source>
        <dbReference type="ARBA" id="ARBA00012438"/>
    </source>
</evidence>